<keyword evidence="3" id="KW-1185">Reference proteome</keyword>
<gene>
    <name evidence="2" type="ORF">GCM10009559_31850</name>
</gene>
<protein>
    <submittedName>
        <fullName evidence="2">Helix-turn-helix domain-containing protein</fullName>
    </submittedName>
</protein>
<comment type="caution">
    <text evidence="2">The sequence shown here is derived from an EMBL/GenBank/DDBJ whole genome shotgun (WGS) entry which is preliminary data.</text>
</comment>
<feature type="domain" description="PucR C-terminal helix-turn-helix" evidence="1">
    <location>
        <begin position="290"/>
        <end position="343"/>
    </location>
</feature>
<organism evidence="2 3">
    <name type="scientific">Pseudonocardia zijingensis</name>
    <dbReference type="NCBI Taxonomy" id="153376"/>
    <lineage>
        <taxon>Bacteria</taxon>
        <taxon>Bacillati</taxon>
        <taxon>Actinomycetota</taxon>
        <taxon>Actinomycetes</taxon>
        <taxon>Pseudonocardiales</taxon>
        <taxon>Pseudonocardiaceae</taxon>
        <taxon>Pseudonocardia</taxon>
    </lineage>
</organism>
<accession>A0ABN1Q666</accession>
<dbReference type="InterPro" id="IPR025736">
    <property type="entry name" value="PucR_C-HTH_dom"/>
</dbReference>
<dbReference type="Proteomes" id="UP001499967">
    <property type="component" value="Unassembled WGS sequence"/>
</dbReference>
<dbReference type="Gene3D" id="1.10.10.2840">
    <property type="entry name" value="PucR C-terminal helix-turn-helix domain"/>
    <property type="match status" value="1"/>
</dbReference>
<dbReference type="EMBL" id="BAAAHP010000090">
    <property type="protein sequence ID" value="GAA0938235.1"/>
    <property type="molecule type" value="Genomic_DNA"/>
</dbReference>
<dbReference type="Pfam" id="PF13556">
    <property type="entry name" value="HTH_30"/>
    <property type="match status" value="1"/>
</dbReference>
<evidence type="ECO:0000259" key="1">
    <source>
        <dbReference type="Pfam" id="PF13556"/>
    </source>
</evidence>
<evidence type="ECO:0000313" key="3">
    <source>
        <dbReference type="Proteomes" id="UP001499967"/>
    </source>
</evidence>
<name>A0ABN1Q666_9PSEU</name>
<sequence length="354" mass="37887">MTTSDPPVGRVEVLRLLDDLLVRHPPLEQAVAAVARRTGRVVAIKATEARTVVADPDGGTSTRWPTDVAAEGTPRGVVVALGAPATPDDRLLLERIAVLVVVLLDREALTVPARSEPEQVAVLIHRTANPGLRNQALLALGLRPTTPVRAFITAGHGSALAAFIAHLTGTGTRVLWTTRARTTVLLRVGDADDVGRLDVPRGLQVSVSRVHPAGEAPQACREADGAFRFTQPSPRDRGPYPLEEGVLVPTEAVNGYDILAEALTPEQISCIGDVQALEQVLAVGGPDMLATLDVVATGSIRRAARLLRVHHNSVLHRVAQAERLFGFGLNDAYGRNRLFLALTLRRIRQTHGMV</sequence>
<dbReference type="InterPro" id="IPR042070">
    <property type="entry name" value="PucR_C-HTH_sf"/>
</dbReference>
<dbReference type="RefSeq" id="WP_343942173.1">
    <property type="nucleotide sequence ID" value="NZ_BAAAHP010000090.1"/>
</dbReference>
<reference evidence="2 3" key="1">
    <citation type="journal article" date="2019" name="Int. J. Syst. Evol. Microbiol.">
        <title>The Global Catalogue of Microorganisms (GCM) 10K type strain sequencing project: providing services to taxonomists for standard genome sequencing and annotation.</title>
        <authorList>
            <consortium name="The Broad Institute Genomics Platform"/>
            <consortium name="The Broad Institute Genome Sequencing Center for Infectious Disease"/>
            <person name="Wu L."/>
            <person name="Ma J."/>
        </authorList>
    </citation>
    <scope>NUCLEOTIDE SEQUENCE [LARGE SCALE GENOMIC DNA]</scope>
    <source>
        <strain evidence="2 3">JCM 11117</strain>
    </source>
</reference>
<proteinExistence type="predicted"/>
<evidence type="ECO:0000313" key="2">
    <source>
        <dbReference type="EMBL" id="GAA0938235.1"/>
    </source>
</evidence>